<accession>A0A562U537</accession>
<proteinExistence type="predicted"/>
<name>A0A562U537_9SPHI</name>
<evidence type="ECO:0000313" key="2">
    <source>
        <dbReference type="EMBL" id="TWJ00932.1"/>
    </source>
</evidence>
<dbReference type="AlphaFoldDB" id="A0A562U537"/>
<sequence>MARLKLFMLLLGCKPPGRHIEQHDVFFGIAGSLSELVPEIKAFWPEPEKIHIDAWREVTAVDGYQINIINKGETNNTSADLMMRLFFVNLGGYQPDKFEEQHYVILTAKKDRAAAFKASKETLFFRHNHFEGASSHIDDKYGIDVDDLYQIEDILSDSQKEKYQIELTPMADLSDDQINLGYFKLDRLP</sequence>
<gene>
    <name evidence="2" type="ORF">JN11_02195</name>
</gene>
<protein>
    <submittedName>
        <fullName evidence="2">Uncharacterized protein DUF1543</fullName>
    </submittedName>
</protein>
<dbReference type="EMBL" id="VLLI01000005">
    <property type="protein sequence ID" value="TWJ00932.1"/>
    <property type="molecule type" value="Genomic_DNA"/>
</dbReference>
<comment type="caution">
    <text evidence="2">The sequence shown here is derived from an EMBL/GenBank/DDBJ whole genome shotgun (WGS) entry which is preliminary data.</text>
</comment>
<organism evidence="2 3">
    <name type="scientific">Mucilaginibacter frigoritolerans</name>
    <dbReference type="NCBI Taxonomy" id="652788"/>
    <lineage>
        <taxon>Bacteria</taxon>
        <taxon>Pseudomonadati</taxon>
        <taxon>Bacteroidota</taxon>
        <taxon>Sphingobacteriia</taxon>
        <taxon>Sphingobacteriales</taxon>
        <taxon>Sphingobacteriaceae</taxon>
        <taxon>Mucilaginibacter</taxon>
    </lineage>
</organism>
<dbReference type="Pfam" id="PF07566">
    <property type="entry name" value="DUF1543"/>
    <property type="match status" value="1"/>
</dbReference>
<keyword evidence="3" id="KW-1185">Reference proteome</keyword>
<dbReference type="Proteomes" id="UP000317010">
    <property type="component" value="Unassembled WGS sequence"/>
</dbReference>
<dbReference type="InterPro" id="IPR011440">
    <property type="entry name" value="DUF1543"/>
</dbReference>
<evidence type="ECO:0000259" key="1">
    <source>
        <dbReference type="Pfam" id="PF07566"/>
    </source>
</evidence>
<reference evidence="2 3" key="1">
    <citation type="submission" date="2019-07" db="EMBL/GenBank/DDBJ databases">
        <title>Genomic Encyclopedia of Archaeal and Bacterial Type Strains, Phase II (KMG-II): from individual species to whole genera.</title>
        <authorList>
            <person name="Goeker M."/>
        </authorList>
    </citation>
    <scope>NUCLEOTIDE SEQUENCE [LARGE SCALE GENOMIC DNA]</scope>
    <source>
        <strain evidence="2 3">ATCC BAA-1854</strain>
    </source>
</reference>
<evidence type="ECO:0000313" key="3">
    <source>
        <dbReference type="Proteomes" id="UP000317010"/>
    </source>
</evidence>
<feature type="domain" description="DUF1543" evidence="1">
    <location>
        <begin position="18"/>
        <end position="67"/>
    </location>
</feature>
<dbReference type="OrthoDB" id="850243at2"/>
<dbReference type="Gene3D" id="3.10.20.10">
    <property type="match status" value="2"/>
</dbReference>